<proteinExistence type="predicted"/>
<evidence type="ECO:0000256" key="1">
    <source>
        <dbReference type="SAM" id="MobiDB-lite"/>
    </source>
</evidence>
<feature type="region of interest" description="Disordered" evidence="1">
    <location>
        <begin position="25"/>
        <end position="105"/>
    </location>
</feature>
<name>A0ABQ3EGP5_9GAMM</name>
<feature type="signal peptide" evidence="2">
    <location>
        <begin position="1"/>
        <end position="24"/>
    </location>
</feature>
<evidence type="ECO:0000256" key="2">
    <source>
        <dbReference type="SAM" id="SignalP"/>
    </source>
</evidence>
<dbReference type="Proteomes" id="UP000646745">
    <property type="component" value="Unassembled WGS sequence"/>
</dbReference>
<dbReference type="EMBL" id="BMZI01000007">
    <property type="protein sequence ID" value="GHB30270.1"/>
    <property type="molecule type" value="Genomic_DNA"/>
</dbReference>
<keyword evidence="2" id="KW-0732">Signal</keyword>
<evidence type="ECO:0000313" key="4">
    <source>
        <dbReference type="Proteomes" id="UP000646745"/>
    </source>
</evidence>
<feature type="compositionally biased region" description="Polar residues" evidence="1">
    <location>
        <begin position="49"/>
        <end position="83"/>
    </location>
</feature>
<sequence>MKKGLLTATITSLILLGATGTAMAQSAAMEDAYDATDEPLAQGDGVTASGESTDMASGHSAATNESMDAVSAETQDVNNATQTDDLDELNASGHSDAAAEAIESQ</sequence>
<gene>
    <name evidence="3" type="ORF">GCM10009038_31300</name>
</gene>
<accession>A0ABQ3EGP5</accession>
<protein>
    <submittedName>
        <fullName evidence="3">Uncharacterized protein</fullName>
    </submittedName>
</protein>
<keyword evidence="4" id="KW-1185">Reference proteome</keyword>
<evidence type="ECO:0000313" key="3">
    <source>
        <dbReference type="EMBL" id="GHB30270.1"/>
    </source>
</evidence>
<feature type="chain" id="PRO_5046967763" evidence="2">
    <location>
        <begin position="25"/>
        <end position="105"/>
    </location>
</feature>
<reference evidence="4" key="1">
    <citation type="journal article" date="2019" name="Int. J. Syst. Evol. Microbiol.">
        <title>The Global Catalogue of Microorganisms (GCM) 10K type strain sequencing project: providing services to taxonomists for standard genome sequencing and annotation.</title>
        <authorList>
            <consortium name="The Broad Institute Genomics Platform"/>
            <consortium name="The Broad Institute Genome Sequencing Center for Infectious Disease"/>
            <person name="Wu L."/>
            <person name="Ma J."/>
        </authorList>
    </citation>
    <scope>NUCLEOTIDE SEQUENCE [LARGE SCALE GENOMIC DNA]</scope>
    <source>
        <strain evidence="4">KCTC 32998</strain>
    </source>
</reference>
<dbReference type="RefSeq" id="WP_189445665.1">
    <property type="nucleotide sequence ID" value="NZ_BMZI01000007.1"/>
</dbReference>
<comment type="caution">
    <text evidence="3">The sequence shown here is derived from an EMBL/GenBank/DDBJ whole genome shotgun (WGS) entry which is preliminary data.</text>
</comment>
<organism evidence="3 4">
    <name type="scientific">Salinicola rhizosphaerae</name>
    <dbReference type="NCBI Taxonomy" id="1443141"/>
    <lineage>
        <taxon>Bacteria</taxon>
        <taxon>Pseudomonadati</taxon>
        <taxon>Pseudomonadota</taxon>
        <taxon>Gammaproteobacteria</taxon>
        <taxon>Oceanospirillales</taxon>
        <taxon>Halomonadaceae</taxon>
        <taxon>Salinicola</taxon>
    </lineage>
</organism>